<dbReference type="InterPro" id="IPR036938">
    <property type="entry name" value="PAP2/HPO_sf"/>
</dbReference>
<comment type="caution">
    <text evidence="2">The sequence shown here is derived from an EMBL/GenBank/DDBJ whole genome shotgun (WGS) entry which is preliminary data.</text>
</comment>
<organism evidence="2 3">
    <name type="scientific">Nocardioides renjunii</name>
    <dbReference type="NCBI Taxonomy" id="3095075"/>
    <lineage>
        <taxon>Bacteria</taxon>
        <taxon>Bacillati</taxon>
        <taxon>Actinomycetota</taxon>
        <taxon>Actinomycetes</taxon>
        <taxon>Propionibacteriales</taxon>
        <taxon>Nocardioidaceae</taxon>
        <taxon>Nocardioides</taxon>
    </lineage>
</organism>
<dbReference type="GO" id="GO:0004601">
    <property type="term" value="F:peroxidase activity"/>
    <property type="evidence" value="ECO:0007669"/>
    <property type="project" value="UniProtKB-KW"/>
</dbReference>
<evidence type="ECO:0000313" key="3">
    <source>
        <dbReference type="Proteomes" id="UP001291999"/>
    </source>
</evidence>
<gene>
    <name evidence="2" type="ORF">SFC79_04675</name>
</gene>
<name>A0ABU5K844_9ACTN</name>
<evidence type="ECO:0000256" key="1">
    <source>
        <dbReference type="SAM" id="SignalP"/>
    </source>
</evidence>
<reference evidence="2 3" key="1">
    <citation type="submission" date="2023-11" db="EMBL/GenBank/DDBJ databases">
        <title>Novel species in genus Nocardioides.</title>
        <authorList>
            <person name="Zhou H."/>
        </authorList>
    </citation>
    <scope>NUCLEOTIDE SEQUENCE [LARGE SCALE GENOMIC DNA]</scope>
    <source>
        <strain evidence="2 3">S-58</strain>
    </source>
</reference>
<dbReference type="PANTHER" id="PTHR34599:SF1">
    <property type="entry name" value="PHOSPHATIDIC ACID PHOSPHATASE TYPE 2_HALOPEROXIDASE DOMAIN-CONTAINING PROTEIN"/>
    <property type="match status" value="1"/>
</dbReference>
<feature type="chain" id="PRO_5045921868" evidence="1">
    <location>
        <begin position="23"/>
        <end position="412"/>
    </location>
</feature>
<keyword evidence="1" id="KW-0732">Signal</keyword>
<dbReference type="Proteomes" id="UP001291999">
    <property type="component" value="Unassembled WGS sequence"/>
</dbReference>
<proteinExistence type="predicted"/>
<dbReference type="InterPro" id="IPR052559">
    <property type="entry name" value="V-haloperoxidase"/>
</dbReference>
<dbReference type="CDD" id="cd03398">
    <property type="entry name" value="PAP2_haloperoxidase"/>
    <property type="match status" value="1"/>
</dbReference>
<keyword evidence="2" id="KW-0575">Peroxidase</keyword>
<dbReference type="SUPFAM" id="SSF48317">
    <property type="entry name" value="Acid phosphatase/Vanadium-dependent haloperoxidase"/>
    <property type="match status" value="1"/>
</dbReference>
<dbReference type="EMBL" id="JAXQPW010000001">
    <property type="protein sequence ID" value="MDZ5661051.1"/>
    <property type="molecule type" value="Genomic_DNA"/>
</dbReference>
<protein>
    <submittedName>
        <fullName evidence="2">Vanadium-dependent haloperoxidase</fullName>
        <ecNumber evidence="2">1.11.1.-</ecNumber>
    </submittedName>
</protein>
<sequence>MNLHRPRLAVVSTVVLAGSLLAAPAATSGTPTRDRHPASTESAQVVLDWQRTAFATVYPANPVPVGVPLLGYTSTAMYDAVRWSTWRHDSSETAAVAAAAHAVLVHYVPAAAGALDARLAATLTGVPDGAAEDRGVRIGEKVAARLIEDRADDGYGDPTVHYTLPPGIGTWQPVAPATDMLGAWLGSMDPLVVRRLARVDGPDKLTSDDYATDYDEVRLLGSATSTIRTSAQTETARFFSANSATMVGDALVRYLEGHPVSLEETAWTFAAMHGAMTDSIIRCWQLKRDVGFWRPIEAVAAAAADGNPDTRPEAGWTPLLSPTPPYSDYVSGHGCVTSPQVEVIRARFGETVPLELRSSVAPTAPRTYATLGALEHDALGSRIWGGLHFRDAMTDAYAVGRRTARAVMQALE</sequence>
<dbReference type="Gene3D" id="1.10.606.20">
    <property type="match status" value="1"/>
</dbReference>
<feature type="signal peptide" evidence="1">
    <location>
        <begin position="1"/>
        <end position="22"/>
    </location>
</feature>
<dbReference type="RefSeq" id="WP_322423423.1">
    <property type="nucleotide sequence ID" value="NZ_JAXQPW010000001.1"/>
</dbReference>
<dbReference type="EC" id="1.11.1.-" evidence="2"/>
<keyword evidence="2" id="KW-0560">Oxidoreductase</keyword>
<evidence type="ECO:0000313" key="2">
    <source>
        <dbReference type="EMBL" id="MDZ5661051.1"/>
    </source>
</evidence>
<accession>A0ABU5K844</accession>
<dbReference type="PANTHER" id="PTHR34599">
    <property type="entry name" value="PEROXIDASE-RELATED"/>
    <property type="match status" value="1"/>
</dbReference>
<keyword evidence="3" id="KW-1185">Reference proteome</keyword>